<feature type="region of interest" description="Disordered" evidence="1">
    <location>
        <begin position="69"/>
        <end position="99"/>
    </location>
</feature>
<name>A0A6C0I6L3_9ZZZZ</name>
<dbReference type="AlphaFoldDB" id="A0A6C0I6L3"/>
<feature type="compositionally biased region" description="Basic residues" evidence="1">
    <location>
        <begin position="73"/>
        <end position="99"/>
    </location>
</feature>
<evidence type="ECO:0000256" key="1">
    <source>
        <dbReference type="SAM" id="MobiDB-lite"/>
    </source>
</evidence>
<organism evidence="2">
    <name type="scientific">viral metagenome</name>
    <dbReference type="NCBI Taxonomy" id="1070528"/>
    <lineage>
        <taxon>unclassified sequences</taxon>
        <taxon>metagenomes</taxon>
        <taxon>organismal metagenomes</taxon>
    </lineage>
</organism>
<reference evidence="2" key="1">
    <citation type="journal article" date="2020" name="Nature">
        <title>Giant virus diversity and host interactions through global metagenomics.</title>
        <authorList>
            <person name="Schulz F."/>
            <person name="Roux S."/>
            <person name="Paez-Espino D."/>
            <person name="Jungbluth S."/>
            <person name="Walsh D.A."/>
            <person name="Denef V.J."/>
            <person name="McMahon K.D."/>
            <person name="Konstantinidis K.T."/>
            <person name="Eloe-Fadrosh E.A."/>
            <person name="Kyrpides N.C."/>
            <person name="Woyke T."/>
        </authorList>
    </citation>
    <scope>NUCLEOTIDE SEQUENCE</scope>
    <source>
        <strain evidence="2">GVMAG-M-3300023184-50</strain>
    </source>
</reference>
<accession>A0A6C0I6L3</accession>
<protein>
    <submittedName>
        <fullName evidence="2">Uncharacterized protein</fullName>
    </submittedName>
</protein>
<dbReference type="EMBL" id="MN740116">
    <property type="protein sequence ID" value="QHT88432.1"/>
    <property type="molecule type" value="Genomic_DNA"/>
</dbReference>
<evidence type="ECO:0000313" key="2">
    <source>
        <dbReference type="EMBL" id="QHT88432.1"/>
    </source>
</evidence>
<sequence>MPQYTEDDDTPEAAAADAAYVRFRDQVRAMTQAQKVAWAQNAAANPSIIDRNRSKQELYNEAIAYLNNVQNGGKKKKKSTKKTAGRRRRRGRKAGTRKC</sequence>
<proteinExistence type="predicted"/>